<dbReference type="SUPFAM" id="SSF109854">
    <property type="entry name" value="DinB/YfiT-like putative metalloenzymes"/>
    <property type="match status" value="1"/>
</dbReference>
<comment type="caution">
    <text evidence="3">The sequence shown here is derived from an EMBL/GenBank/DDBJ whole genome shotgun (WGS) entry which is preliminary data.</text>
</comment>
<organism evidence="3 4">
    <name type="scientific">Candidatus Mycolicibacterium alkanivorans</name>
    <dbReference type="NCBI Taxonomy" id="2954114"/>
    <lineage>
        <taxon>Bacteria</taxon>
        <taxon>Bacillati</taxon>
        <taxon>Actinomycetota</taxon>
        <taxon>Actinomycetes</taxon>
        <taxon>Mycobacteriales</taxon>
        <taxon>Mycobacteriaceae</taxon>
        <taxon>Mycolicibacterium</taxon>
    </lineage>
</organism>
<dbReference type="InterPro" id="IPR017518">
    <property type="entry name" value="CHP03084"/>
</dbReference>
<feature type="domain" description="tRNA wybutosine-synthesis" evidence="1">
    <location>
        <begin position="186"/>
        <end position="230"/>
    </location>
</feature>
<dbReference type="Gene3D" id="1.20.120.450">
    <property type="entry name" value="dinb family like domain"/>
    <property type="match status" value="1"/>
</dbReference>
<dbReference type="Pfam" id="PF11716">
    <property type="entry name" value="MDMPI_N"/>
    <property type="match status" value="1"/>
</dbReference>
<accession>A0ABS9YZ03</accession>
<dbReference type="InterPro" id="IPR034660">
    <property type="entry name" value="DinB/YfiT-like"/>
</dbReference>
<reference evidence="3" key="1">
    <citation type="journal article" date="2022" name="ISME J.">
        <title>Identification of active gaseous-alkane degraders at natural gas seeps.</title>
        <authorList>
            <person name="Farhan Ul Haque M."/>
            <person name="Hernandez M."/>
            <person name="Crombie A.T."/>
            <person name="Murrell J.C."/>
        </authorList>
    </citation>
    <scope>NUCLEOTIDE SEQUENCE</scope>
    <source>
        <strain evidence="3">ANDR5</strain>
    </source>
</reference>
<keyword evidence="4" id="KW-1185">Reference proteome</keyword>
<dbReference type="Proteomes" id="UP001139068">
    <property type="component" value="Unassembled WGS sequence"/>
</dbReference>
<dbReference type="NCBIfam" id="TIGR03084">
    <property type="entry name" value="TIGR03084 family metal-binding protein"/>
    <property type="match status" value="1"/>
</dbReference>
<feature type="domain" description="Mycothiol-dependent maleylpyruvate isomerase metal-binding" evidence="2">
    <location>
        <begin position="12"/>
        <end position="147"/>
    </location>
</feature>
<dbReference type="NCBIfam" id="TIGR03083">
    <property type="entry name" value="maleylpyruvate isomerase family mycothiol-dependent enzyme"/>
    <property type="match status" value="1"/>
</dbReference>
<dbReference type="RefSeq" id="WP_243072677.1">
    <property type="nucleotide sequence ID" value="NZ_JAIVFL010000001.1"/>
</dbReference>
<evidence type="ECO:0000313" key="3">
    <source>
        <dbReference type="EMBL" id="MCI4676491.1"/>
    </source>
</evidence>
<dbReference type="Pfam" id="PF08608">
    <property type="entry name" value="Wyosine_form"/>
    <property type="match status" value="1"/>
</dbReference>
<dbReference type="InterPro" id="IPR017517">
    <property type="entry name" value="Maleyloyr_isom"/>
</dbReference>
<name>A0ABS9YZ03_9MYCO</name>
<evidence type="ECO:0000313" key="4">
    <source>
        <dbReference type="Proteomes" id="UP001139068"/>
    </source>
</evidence>
<evidence type="ECO:0000259" key="1">
    <source>
        <dbReference type="Pfam" id="PF08608"/>
    </source>
</evidence>
<gene>
    <name evidence="3" type="ORF">K9U37_17030</name>
</gene>
<sequence length="264" mass="28638">MPLSMDALADDLAAETAELRATLGAMTPADWRRPTPARGWCIGDQVSHLAYFDDAAVQATTDPDGFLAELARWNAEGGVNPDTICARFRDLPGEALLAWFDEARTRLLTSFRRIDPAARVPWFGPSMSAASSLTARLMETWAHGQDIVDTLGLDRKPTDRLRHVAHLGVRARAFSYTANGRQALDLPVRVELTAPSGATWSWGPHDAADRVSGPALDFCLVVTQRRHPEDAALAITGRAAGEWMAIAQAFAGPPGAGRQRGQFR</sequence>
<dbReference type="InterPro" id="IPR024344">
    <property type="entry name" value="MDMPI_metal-binding"/>
</dbReference>
<dbReference type="InterPro" id="IPR013917">
    <property type="entry name" value="tRNA_wybutosine-synth"/>
</dbReference>
<dbReference type="EMBL" id="JAIVFL010000001">
    <property type="protein sequence ID" value="MCI4676491.1"/>
    <property type="molecule type" value="Genomic_DNA"/>
</dbReference>
<protein>
    <submittedName>
        <fullName evidence="3">TIGR03084 family protein</fullName>
    </submittedName>
</protein>
<proteinExistence type="predicted"/>
<evidence type="ECO:0000259" key="2">
    <source>
        <dbReference type="Pfam" id="PF11716"/>
    </source>
</evidence>